<dbReference type="AlphaFoldDB" id="A0A226GX99"/>
<dbReference type="Proteomes" id="UP000198345">
    <property type="component" value="Unassembled WGS sequence"/>
</dbReference>
<dbReference type="Gene3D" id="3.40.710.10">
    <property type="entry name" value="DD-peptidase/beta-lactamase superfamily"/>
    <property type="match status" value="1"/>
</dbReference>
<dbReference type="PANTHER" id="PTHR46825:SF9">
    <property type="entry name" value="BETA-LACTAMASE-RELATED DOMAIN-CONTAINING PROTEIN"/>
    <property type="match status" value="1"/>
</dbReference>
<keyword evidence="4" id="KW-1185">Reference proteome</keyword>
<feature type="domain" description="Beta-lactamase-related" evidence="2">
    <location>
        <begin position="1"/>
        <end position="177"/>
    </location>
</feature>
<dbReference type="Pfam" id="PF00144">
    <property type="entry name" value="Beta-lactamase"/>
    <property type="match status" value="1"/>
</dbReference>
<dbReference type="InterPro" id="IPR012338">
    <property type="entry name" value="Beta-lactam/transpept-like"/>
</dbReference>
<feature type="repeat" description="TPR" evidence="1">
    <location>
        <begin position="271"/>
        <end position="304"/>
    </location>
</feature>
<sequence length="317" mass="35536">MIIEKISGISYAAYLDKNIFKPAKMKNSFVPVNRQIKEKNEVALYTYPNFYSTNFVNTTTLQDPFLISTKSNFYGNGGIVSTASDLQKYQNAVFSNQLLGKKELEEALTATILNDGKKVTYTIDGKEISYGLGWGMFTDESNGKIVFHDGSVTGLASMLAHNIDKNQTVILLSNTGNCPVFSIVNAVFQLLNNKPYVMPTQNLSRVYGSLLESGNKEKANQLIQDYLKDKSKYEATERDFNRLGYQFLRSQKNDNSLETFKAAIIIFPTSSNIFDSYGEALLQCGKKEEAIKMYQKSVELNPNNENGKKVLSSLLKK</sequence>
<evidence type="ECO:0000256" key="1">
    <source>
        <dbReference type="PROSITE-ProRule" id="PRU00339"/>
    </source>
</evidence>
<protein>
    <recommendedName>
        <fullName evidence="2">Beta-lactamase-related domain-containing protein</fullName>
    </recommendedName>
</protein>
<dbReference type="PROSITE" id="PS50293">
    <property type="entry name" value="TPR_REGION"/>
    <property type="match status" value="1"/>
</dbReference>
<name>A0A226GX99_9FLAO</name>
<dbReference type="SMART" id="SM00028">
    <property type="entry name" value="TPR"/>
    <property type="match status" value="2"/>
</dbReference>
<organism evidence="3 4">
    <name type="scientific">Flavobacterium hercynium</name>
    <dbReference type="NCBI Taxonomy" id="387094"/>
    <lineage>
        <taxon>Bacteria</taxon>
        <taxon>Pseudomonadati</taxon>
        <taxon>Bacteroidota</taxon>
        <taxon>Flavobacteriia</taxon>
        <taxon>Flavobacteriales</taxon>
        <taxon>Flavobacteriaceae</taxon>
        <taxon>Flavobacterium</taxon>
    </lineage>
</organism>
<gene>
    <name evidence="3" type="ORF">B0A66_17585</name>
</gene>
<dbReference type="Pfam" id="PF13181">
    <property type="entry name" value="TPR_8"/>
    <property type="match status" value="1"/>
</dbReference>
<accession>A0A226GX99</accession>
<evidence type="ECO:0000313" key="3">
    <source>
        <dbReference type="EMBL" id="OXA86612.1"/>
    </source>
</evidence>
<dbReference type="PROSITE" id="PS50005">
    <property type="entry name" value="TPR"/>
    <property type="match status" value="1"/>
</dbReference>
<dbReference type="SUPFAM" id="SSF56601">
    <property type="entry name" value="beta-lactamase/transpeptidase-like"/>
    <property type="match status" value="1"/>
</dbReference>
<dbReference type="InterPro" id="IPR019734">
    <property type="entry name" value="TPR_rpt"/>
</dbReference>
<evidence type="ECO:0000313" key="4">
    <source>
        <dbReference type="Proteomes" id="UP000198345"/>
    </source>
</evidence>
<reference evidence="3 4" key="1">
    <citation type="submission" date="2016-11" db="EMBL/GenBank/DDBJ databases">
        <title>Whole genomes of Flavobacteriaceae.</title>
        <authorList>
            <person name="Stine C."/>
            <person name="Li C."/>
            <person name="Tadesse D."/>
        </authorList>
    </citation>
    <scope>NUCLEOTIDE SEQUENCE [LARGE SCALE GENOMIC DNA]</scope>
    <source>
        <strain evidence="3 4">DSM 18292</strain>
    </source>
</reference>
<dbReference type="SUPFAM" id="SSF48452">
    <property type="entry name" value="TPR-like"/>
    <property type="match status" value="1"/>
</dbReference>
<dbReference type="Gene3D" id="1.25.40.10">
    <property type="entry name" value="Tetratricopeptide repeat domain"/>
    <property type="match status" value="1"/>
</dbReference>
<dbReference type="InterPro" id="IPR050491">
    <property type="entry name" value="AmpC-like"/>
</dbReference>
<proteinExistence type="predicted"/>
<comment type="caution">
    <text evidence="3">The sequence shown here is derived from an EMBL/GenBank/DDBJ whole genome shotgun (WGS) entry which is preliminary data.</text>
</comment>
<keyword evidence="1" id="KW-0802">TPR repeat</keyword>
<dbReference type="PANTHER" id="PTHR46825">
    <property type="entry name" value="D-ALANYL-D-ALANINE-CARBOXYPEPTIDASE/ENDOPEPTIDASE AMPH"/>
    <property type="match status" value="1"/>
</dbReference>
<dbReference type="InterPro" id="IPR011990">
    <property type="entry name" value="TPR-like_helical_dom_sf"/>
</dbReference>
<dbReference type="EMBL" id="MUGW01000040">
    <property type="protein sequence ID" value="OXA86612.1"/>
    <property type="molecule type" value="Genomic_DNA"/>
</dbReference>
<evidence type="ECO:0000259" key="2">
    <source>
        <dbReference type="Pfam" id="PF00144"/>
    </source>
</evidence>
<dbReference type="InterPro" id="IPR001466">
    <property type="entry name" value="Beta-lactam-related"/>
</dbReference>
<dbReference type="RefSeq" id="WP_262490222.1">
    <property type="nucleotide sequence ID" value="NZ_FXTV01000008.1"/>
</dbReference>